<dbReference type="PANTHER" id="PTHR35819:SF1">
    <property type="entry name" value="PROTEIN PIMREG"/>
    <property type="match status" value="1"/>
</dbReference>
<dbReference type="Proteomes" id="UP000562322">
    <property type="component" value="Unassembled WGS sequence"/>
</dbReference>
<dbReference type="PANTHER" id="PTHR35819">
    <property type="entry name" value="PICALM INTERACTING MITOTIC REGULATOR PIMREG"/>
    <property type="match status" value="1"/>
</dbReference>
<organism evidence="1 2">
    <name type="scientific">Alectura lathami</name>
    <name type="common">Australian brush turkey</name>
    <dbReference type="NCBI Taxonomy" id="81907"/>
    <lineage>
        <taxon>Eukaryota</taxon>
        <taxon>Metazoa</taxon>
        <taxon>Chordata</taxon>
        <taxon>Craniata</taxon>
        <taxon>Vertebrata</taxon>
        <taxon>Euteleostomi</taxon>
        <taxon>Archelosauria</taxon>
        <taxon>Archosauria</taxon>
        <taxon>Dinosauria</taxon>
        <taxon>Saurischia</taxon>
        <taxon>Theropoda</taxon>
        <taxon>Coelurosauria</taxon>
        <taxon>Aves</taxon>
        <taxon>Neognathae</taxon>
        <taxon>Galloanserae</taxon>
        <taxon>Galliformes</taxon>
        <taxon>Megapodiidae</taxon>
        <taxon>Alectura</taxon>
    </lineage>
</organism>
<dbReference type="OrthoDB" id="9898669at2759"/>
<dbReference type="EMBL" id="VXAV01004041">
    <property type="protein sequence ID" value="NXL87167.1"/>
    <property type="molecule type" value="Genomic_DNA"/>
</dbReference>
<evidence type="ECO:0000313" key="2">
    <source>
        <dbReference type="Proteomes" id="UP000562322"/>
    </source>
</evidence>
<keyword evidence="2" id="KW-1185">Reference proteome</keyword>
<gene>
    <name evidence="1" type="primary">Pimreg</name>
    <name evidence="1" type="ORF">ALELAT_R10823</name>
</gene>
<feature type="non-terminal residue" evidence="1">
    <location>
        <position position="138"/>
    </location>
</feature>
<proteinExistence type="predicted"/>
<reference evidence="1 2" key="1">
    <citation type="submission" date="2019-09" db="EMBL/GenBank/DDBJ databases">
        <title>Bird 10,000 Genomes (B10K) Project - Family phase.</title>
        <authorList>
            <person name="Zhang G."/>
        </authorList>
    </citation>
    <scope>NUCLEOTIDE SEQUENCE [LARGE SCALE GENOMIC DNA]</scope>
    <source>
        <strain evidence="1">B10K-DU-001-39</strain>
        <tissue evidence="1">Muscle</tissue>
    </source>
</reference>
<dbReference type="AlphaFoldDB" id="A0A7L0W7T0"/>
<protein>
    <submittedName>
        <fullName evidence="1">PIMRE protein</fullName>
    </submittedName>
</protein>
<evidence type="ECO:0000313" key="1">
    <source>
        <dbReference type="EMBL" id="NXL87167.1"/>
    </source>
</evidence>
<feature type="non-terminal residue" evidence="1">
    <location>
        <position position="1"/>
    </location>
</feature>
<accession>A0A7L0W7T0</accession>
<comment type="caution">
    <text evidence="1">The sequence shown here is derived from an EMBL/GenBank/DDBJ whole genome shotgun (WGS) entry which is preliminary data.</text>
</comment>
<sequence>TKNRNKMVSMLQNVKAMLGWQKHQLVADFDENERPVPDKFKRRASLNSLNTIRMSLRKRLPLKQVELNFCETSAWESMEARKKGQTLQSITRTARNAFATVSQKIHTTCQSPVVTFPAEPAGCAAKKRSATPQPPCHN</sequence>
<name>A0A7L0W7T0_ALELA</name>
<dbReference type="InterPro" id="IPR009932">
    <property type="entry name" value="RCS1"/>
</dbReference>
<dbReference type="Pfam" id="PF07326">
    <property type="entry name" value="RCS1"/>
    <property type="match status" value="1"/>
</dbReference>